<evidence type="ECO:0000256" key="2">
    <source>
        <dbReference type="SAM" id="Phobius"/>
    </source>
</evidence>
<organism evidence="3 4">
    <name type="scientific">Lasiosphaeria miniovina</name>
    <dbReference type="NCBI Taxonomy" id="1954250"/>
    <lineage>
        <taxon>Eukaryota</taxon>
        <taxon>Fungi</taxon>
        <taxon>Dikarya</taxon>
        <taxon>Ascomycota</taxon>
        <taxon>Pezizomycotina</taxon>
        <taxon>Sordariomycetes</taxon>
        <taxon>Sordariomycetidae</taxon>
        <taxon>Sordariales</taxon>
        <taxon>Lasiosphaeriaceae</taxon>
        <taxon>Lasiosphaeria</taxon>
    </lineage>
</organism>
<dbReference type="Proteomes" id="UP001172101">
    <property type="component" value="Unassembled WGS sequence"/>
</dbReference>
<dbReference type="AlphaFoldDB" id="A0AA40B5W4"/>
<dbReference type="PANTHER" id="PTHR37544">
    <property type="entry name" value="SPRAY-RELATED"/>
    <property type="match status" value="1"/>
</dbReference>
<feature type="region of interest" description="Disordered" evidence="1">
    <location>
        <begin position="1"/>
        <end position="23"/>
    </location>
</feature>
<evidence type="ECO:0000313" key="3">
    <source>
        <dbReference type="EMBL" id="KAK0728188.1"/>
    </source>
</evidence>
<evidence type="ECO:0000313" key="4">
    <source>
        <dbReference type="Proteomes" id="UP001172101"/>
    </source>
</evidence>
<keyword evidence="2" id="KW-0812">Transmembrane</keyword>
<comment type="caution">
    <text evidence="3">The sequence shown here is derived from an EMBL/GenBank/DDBJ whole genome shotgun (WGS) entry which is preliminary data.</text>
</comment>
<name>A0AA40B5W4_9PEZI</name>
<proteinExistence type="predicted"/>
<dbReference type="RefSeq" id="XP_060301043.1">
    <property type="nucleotide sequence ID" value="XM_060444964.1"/>
</dbReference>
<feature type="transmembrane region" description="Helical" evidence="2">
    <location>
        <begin position="96"/>
        <end position="116"/>
    </location>
</feature>
<sequence length="213" mass="23856">MFDITSDSAGNIPGYVQDGESRDTSQLMAPKVSRSLLLRFALNSTDLVDPSLGVPRHDVVILAAEDMYRRLFAVLIGQNLDMFQQTETRIFVDSTAFLVDVAILCLDAGVLAVFYFRQRRAFLPRLPTSIASGAAYVVSSRAVREHGDDEYEEEGEDETAKRWRGSLRPTYSFGRYVGVDGKLHVGIELDPLVMLVDGHALMVRQQQQQQQQQ</sequence>
<accession>A0AA40B5W4</accession>
<keyword evidence="2" id="KW-1133">Transmembrane helix</keyword>
<reference evidence="3" key="1">
    <citation type="submission" date="2023-06" db="EMBL/GenBank/DDBJ databases">
        <title>Genome-scale phylogeny and comparative genomics of the fungal order Sordariales.</title>
        <authorList>
            <consortium name="Lawrence Berkeley National Laboratory"/>
            <person name="Hensen N."/>
            <person name="Bonometti L."/>
            <person name="Westerberg I."/>
            <person name="Brannstrom I.O."/>
            <person name="Guillou S."/>
            <person name="Cros-Aarteil S."/>
            <person name="Calhoun S."/>
            <person name="Haridas S."/>
            <person name="Kuo A."/>
            <person name="Mondo S."/>
            <person name="Pangilinan J."/>
            <person name="Riley R."/>
            <person name="LaButti K."/>
            <person name="Andreopoulos B."/>
            <person name="Lipzen A."/>
            <person name="Chen C."/>
            <person name="Yanf M."/>
            <person name="Daum C."/>
            <person name="Ng V."/>
            <person name="Clum A."/>
            <person name="Steindorff A."/>
            <person name="Ohm R."/>
            <person name="Martin F."/>
            <person name="Silar P."/>
            <person name="Natvig D."/>
            <person name="Lalanne C."/>
            <person name="Gautier V."/>
            <person name="Ament-velasquez S.L."/>
            <person name="Kruys A."/>
            <person name="Hutchinson M.I."/>
            <person name="Powell A.J."/>
            <person name="Barry K."/>
            <person name="Miller A.N."/>
            <person name="Grigoriev I.V."/>
            <person name="Debuchy R."/>
            <person name="Gladieux P."/>
            <person name="Thoren M.H."/>
            <person name="Johannesson H."/>
        </authorList>
    </citation>
    <scope>NUCLEOTIDE SEQUENCE</scope>
    <source>
        <strain evidence="3">SMH2392-1A</strain>
    </source>
</reference>
<evidence type="ECO:0000256" key="1">
    <source>
        <dbReference type="SAM" id="MobiDB-lite"/>
    </source>
</evidence>
<protein>
    <submittedName>
        <fullName evidence="3">Uncharacterized protein</fullName>
    </submittedName>
</protein>
<keyword evidence="2" id="KW-0472">Membrane</keyword>
<dbReference type="EMBL" id="JAUIRO010000002">
    <property type="protein sequence ID" value="KAK0728188.1"/>
    <property type="molecule type" value="Genomic_DNA"/>
</dbReference>
<dbReference type="GeneID" id="85328234"/>
<dbReference type="PANTHER" id="PTHR37544:SF3">
    <property type="entry name" value="SPRAY"/>
    <property type="match status" value="1"/>
</dbReference>
<gene>
    <name evidence="3" type="ORF">B0T26DRAFT_748445</name>
</gene>
<keyword evidence="4" id="KW-1185">Reference proteome</keyword>